<dbReference type="Proteomes" id="UP001424532">
    <property type="component" value="Unassembled WGS sequence"/>
</dbReference>
<evidence type="ECO:0000313" key="2">
    <source>
        <dbReference type="Proteomes" id="UP001424532"/>
    </source>
</evidence>
<sequence>MSSNTAVHSKAFNFMSFLQTGVDPRTGQYTVSLSLPDVKANALLGPQLQLALFFNPLNTHDSGYGRGWNLQLSQLSPSTVPGSQIVAVHTGESFLVKGRDPQASDGRLRMPEKKLDSFHLYERVAGSDSWYELEHRSGLLEKLERVSGSSNLHLPTEIWTRQTTPLKLQYQDFVSEGVTYPRLAALLGINGEGEYQPLLTVERTANRLDIVLNPTGVADQQAHFVMTLDTLQRVSELVLPAVMTRQGRANQGKWRFGYTIEFNEYHCIERLYSPNGSAEFVGYDPAGHRYANGIAGNLPRVSTHEVRASPDMPDAPGNRYLTYGYTLPDVGEENDYVADNNFLGANITLVAPETGLDLLYTYEKAYRYGSVETLHASDKVTVKQTTHRHFNKFHLQILEKTVRGPLSDQHVSEVQNTYAYQEGIPFEEQVAYCQLPLATTTTWRRNGVSRSEAIVRTYHDDGNMHTEQQPNGVIETSLWYPAEGQDPDPDDPYYFCPADPGGFSRHLKSKTITPAIARHAQKAPTLRHRYRYKAIPDLTGQKYWNEVDEQTLVALIAPARLNQMPKRWIGVPWISRLQALMWPKMQSGPGPWAQEGPELQRIHYDYINAPDVPLQHGRLKSQALTLNGLVTKTDYAYTVREATRLQHGTAVKARPALPFSRASAGSTVSAPGAAPGAEEIVLVTTQTIVGYDGSFKLITSEHSLLTGEQLLAEDDNGVQIRTTYDVLRRVTSETVAPGTEYEARRVYAYSLCASDEDVARQERTDVNGVLTITQLDGFNRAVEESSNDADFIEDGLPEDERFRVHYRAVYNALGLLERETRIDWFDKDRSNVMELETRYQYDYWNQLFKTIGPDGVSAVEENDPIGEVDPLYPSDGRQRVIKTWRLGTDQLRSGTLKSWQNLFGESSLIERMTWDVEGDTVTETVISRQRNEHDGLGRLVRETQGRAVERQNDYVYDAFDRLLEHTLPERAKVVREYARHTTEDLPVSIGVKSTAPGAPVRNLGTQGFDGLGRLTFAETGGRTHKYSYEQSNNKPNTVVVPNGDRIDYTYDLRLTPEPQSRAFVEVDQSGTPRFAEQPTRFNYHNKNARLSTCATADQSLQREYYQHGSLKREWRNFGGDDYAQSYVYSRLGLLIQYTDVQATAQNYVYATLPGNSACGKLISTEIANVLRGTFTYDVFGRLASFASEDLATHQSLVTTLEYDQFDRETKRTFEFRQGAEVERVQELEQRYLVDSDALEERTLRDRGEAVHLRQEKYGYDRNQRLTSYTCSGSELPEYPEGRFITQQYFNFDEFDNITMLLTNYTDGESRRTLYGFSDKDPAQLVSMTHIDSRRPSVQEQQELSYDQNGNLTTDEAGRILLYDRLNRLLSVSEQAPSGAQPNMLVSYAYDGQDKLTGAEQASGMELRFYADEGGNHLKHLLSADGITSFFTAMGSGPILAERHEGREAAPGRGDDADS</sequence>
<gene>
    <name evidence="1" type="ORF">ABFE88_05110</name>
</gene>
<accession>A0ABV0DB75</accession>
<keyword evidence="2" id="KW-1185">Reference proteome</keyword>
<evidence type="ECO:0000313" key="1">
    <source>
        <dbReference type="EMBL" id="MEN8639031.1"/>
    </source>
</evidence>
<proteinExistence type="predicted"/>
<comment type="caution">
    <text evidence="1">The sequence shown here is derived from an EMBL/GenBank/DDBJ whole genome shotgun (WGS) entry which is preliminary data.</text>
</comment>
<reference evidence="1 2" key="1">
    <citation type="submission" date="2024-05" db="EMBL/GenBank/DDBJ databases">
        <title>Sequence of Lycoming College course isolates.</title>
        <authorList>
            <person name="Reigle C.A."/>
            <person name="Newman J.D."/>
        </authorList>
    </citation>
    <scope>NUCLEOTIDE SEQUENCE [LARGE SCALE GENOMIC DNA]</scope>
    <source>
        <strain evidence="1 2">CAR-09</strain>
    </source>
</reference>
<evidence type="ECO:0008006" key="3">
    <source>
        <dbReference type="Google" id="ProtNLM"/>
    </source>
</evidence>
<name>A0ABV0DB75_9PSED</name>
<dbReference type="Gene3D" id="2.180.10.10">
    <property type="entry name" value="RHS repeat-associated core"/>
    <property type="match status" value="2"/>
</dbReference>
<dbReference type="EMBL" id="JBDLYL010000004">
    <property type="protein sequence ID" value="MEN8639031.1"/>
    <property type="molecule type" value="Genomic_DNA"/>
</dbReference>
<organism evidence="1 2">
    <name type="scientific">Pseudomonas sichuanensis</name>
    <dbReference type="NCBI Taxonomy" id="2213015"/>
    <lineage>
        <taxon>Bacteria</taxon>
        <taxon>Pseudomonadati</taxon>
        <taxon>Pseudomonadota</taxon>
        <taxon>Gammaproteobacteria</taxon>
        <taxon>Pseudomonadales</taxon>
        <taxon>Pseudomonadaceae</taxon>
        <taxon>Pseudomonas</taxon>
    </lineage>
</organism>
<protein>
    <recommendedName>
        <fullName evidence="3">YD repeat-containing protein</fullName>
    </recommendedName>
</protein>
<dbReference type="RefSeq" id="WP_347149172.1">
    <property type="nucleotide sequence ID" value="NZ_JBDLYL010000004.1"/>
</dbReference>